<dbReference type="PANTHER" id="PTHR30055:SF234">
    <property type="entry name" value="HTH-TYPE TRANSCRIPTIONAL REGULATOR BETI"/>
    <property type="match status" value="1"/>
</dbReference>
<feature type="DNA-binding region" description="H-T-H motif" evidence="4">
    <location>
        <begin position="34"/>
        <end position="53"/>
    </location>
</feature>
<dbReference type="OrthoDB" id="4990990at2"/>
<dbReference type="SUPFAM" id="SSF46689">
    <property type="entry name" value="Homeodomain-like"/>
    <property type="match status" value="1"/>
</dbReference>
<dbReference type="InterPro" id="IPR001647">
    <property type="entry name" value="HTH_TetR"/>
</dbReference>
<dbReference type="EMBL" id="SHKI01000007">
    <property type="protein sequence ID" value="RZT61021.1"/>
    <property type="molecule type" value="Genomic_DNA"/>
</dbReference>
<comment type="caution">
    <text evidence="7">The sequence shown here is derived from an EMBL/GenBank/DDBJ whole genome shotgun (WGS) entry which is preliminary data.</text>
</comment>
<keyword evidence="3" id="KW-0804">Transcription</keyword>
<dbReference type="Proteomes" id="UP000291832">
    <property type="component" value="Unassembled WGS sequence"/>
</dbReference>
<evidence type="ECO:0000256" key="2">
    <source>
        <dbReference type="ARBA" id="ARBA00023125"/>
    </source>
</evidence>
<evidence type="ECO:0000256" key="1">
    <source>
        <dbReference type="ARBA" id="ARBA00023015"/>
    </source>
</evidence>
<evidence type="ECO:0000259" key="6">
    <source>
        <dbReference type="PROSITE" id="PS50977"/>
    </source>
</evidence>
<dbReference type="PANTHER" id="PTHR30055">
    <property type="entry name" value="HTH-TYPE TRANSCRIPTIONAL REGULATOR RUTR"/>
    <property type="match status" value="1"/>
</dbReference>
<keyword evidence="1" id="KW-0805">Transcription regulation</keyword>
<evidence type="ECO:0000313" key="8">
    <source>
        <dbReference type="Proteomes" id="UP000291832"/>
    </source>
</evidence>
<gene>
    <name evidence="7" type="ORF">EV139_2767</name>
</gene>
<keyword evidence="8" id="KW-1185">Reference proteome</keyword>
<dbReference type="InterPro" id="IPR050109">
    <property type="entry name" value="HTH-type_TetR-like_transc_reg"/>
</dbReference>
<dbReference type="RefSeq" id="WP_157993052.1">
    <property type="nucleotide sequence ID" value="NZ_QYAG01000003.1"/>
</dbReference>
<keyword evidence="2 4" id="KW-0238">DNA-binding</keyword>
<dbReference type="GO" id="GO:0000976">
    <property type="term" value="F:transcription cis-regulatory region binding"/>
    <property type="evidence" value="ECO:0007669"/>
    <property type="project" value="TreeGrafter"/>
</dbReference>
<dbReference type="AlphaFoldDB" id="A0A4Q7TKA7"/>
<accession>A0A4Q7TKA7</accession>
<sequence length="170" mass="18020">MTERRVRRRPGENRERLIEAGLVEFGLSGYHGTATARIAKRADVPQPHVYANFRTKQELFLACLELAAAGLPAPQSQPVAPSPRGPAQGETATPLGGAADGGSAAAARFVFQAIAAHRAAELSDTLTTRLSALRASWGSREFARVLELGARSLLESTAIADSDTEDDALN</sequence>
<evidence type="ECO:0000256" key="5">
    <source>
        <dbReference type="SAM" id="MobiDB-lite"/>
    </source>
</evidence>
<evidence type="ECO:0000256" key="3">
    <source>
        <dbReference type="ARBA" id="ARBA00023163"/>
    </source>
</evidence>
<organism evidence="7 8">
    <name type="scientific">Leucobacter luti</name>
    <dbReference type="NCBI Taxonomy" id="340320"/>
    <lineage>
        <taxon>Bacteria</taxon>
        <taxon>Bacillati</taxon>
        <taxon>Actinomycetota</taxon>
        <taxon>Actinomycetes</taxon>
        <taxon>Micrococcales</taxon>
        <taxon>Microbacteriaceae</taxon>
        <taxon>Leucobacter</taxon>
    </lineage>
</organism>
<evidence type="ECO:0000256" key="4">
    <source>
        <dbReference type="PROSITE-ProRule" id="PRU00335"/>
    </source>
</evidence>
<feature type="region of interest" description="Disordered" evidence="5">
    <location>
        <begin position="73"/>
        <end position="99"/>
    </location>
</feature>
<dbReference type="InterPro" id="IPR009057">
    <property type="entry name" value="Homeodomain-like_sf"/>
</dbReference>
<dbReference type="Gene3D" id="1.10.357.10">
    <property type="entry name" value="Tetracycline Repressor, domain 2"/>
    <property type="match status" value="1"/>
</dbReference>
<dbReference type="GO" id="GO:0003700">
    <property type="term" value="F:DNA-binding transcription factor activity"/>
    <property type="evidence" value="ECO:0007669"/>
    <property type="project" value="TreeGrafter"/>
</dbReference>
<feature type="domain" description="HTH tetR-type" evidence="6">
    <location>
        <begin position="11"/>
        <end position="71"/>
    </location>
</feature>
<reference evidence="7 8" key="1">
    <citation type="journal article" date="2015" name="Stand. Genomic Sci.">
        <title>Genomic Encyclopedia of Bacterial and Archaeal Type Strains, Phase III: the genomes of soil and plant-associated and newly described type strains.</title>
        <authorList>
            <person name="Whitman W.B."/>
            <person name="Woyke T."/>
            <person name="Klenk H.P."/>
            <person name="Zhou Y."/>
            <person name="Lilburn T.G."/>
            <person name="Beck B.J."/>
            <person name="De Vos P."/>
            <person name="Vandamme P."/>
            <person name="Eisen J.A."/>
            <person name="Garrity G."/>
            <person name="Hugenholtz P."/>
            <person name="Kyrpides N.C."/>
        </authorList>
    </citation>
    <scope>NUCLEOTIDE SEQUENCE [LARGE SCALE GENOMIC DNA]</scope>
    <source>
        <strain evidence="7 8">RF6</strain>
    </source>
</reference>
<evidence type="ECO:0000313" key="7">
    <source>
        <dbReference type="EMBL" id="RZT61021.1"/>
    </source>
</evidence>
<dbReference type="PROSITE" id="PS50977">
    <property type="entry name" value="HTH_TETR_2"/>
    <property type="match status" value="1"/>
</dbReference>
<name>A0A4Q7TKA7_9MICO</name>
<protein>
    <submittedName>
        <fullName evidence="7">TetR family transcriptional regulator</fullName>
    </submittedName>
</protein>
<proteinExistence type="predicted"/>
<dbReference type="Pfam" id="PF00440">
    <property type="entry name" value="TetR_N"/>
    <property type="match status" value="1"/>
</dbReference>